<evidence type="ECO:0000313" key="2">
    <source>
        <dbReference type="EMBL" id="CEI40432.1"/>
    </source>
</evidence>
<protein>
    <submittedName>
        <fullName evidence="2">Uncharacterized protein</fullName>
    </submittedName>
</protein>
<name>A0A2L2T523_9HYPO</name>
<feature type="transmembrane region" description="Helical" evidence="1">
    <location>
        <begin position="188"/>
        <end position="209"/>
    </location>
</feature>
<feature type="transmembrane region" description="Helical" evidence="1">
    <location>
        <begin position="132"/>
        <end position="151"/>
    </location>
</feature>
<keyword evidence="1" id="KW-1133">Transmembrane helix</keyword>
<dbReference type="Gene3D" id="3.90.470.20">
    <property type="entry name" value="4'-phosphopantetheinyl transferase domain"/>
    <property type="match status" value="1"/>
</dbReference>
<dbReference type="PANTHER" id="PTHR37992">
    <property type="entry name" value="EXPRESSED PROTEIN"/>
    <property type="match status" value="1"/>
</dbReference>
<keyword evidence="3" id="KW-1185">Reference proteome</keyword>
<dbReference type="Proteomes" id="UP000245910">
    <property type="component" value="Chromosome IIII"/>
</dbReference>
<keyword evidence="1" id="KW-0812">Transmembrane</keyword>
<sequence length="500" mass="56295">MANWQQYNPFGKRDSHSNNTILTYKILTLITWILSLVVTVYYTLHRPDDGHTRNRKIWEQNHMYRTAFTLNPIITSIYWIVLFILQAGYIGHLFSSNSDIVHAAASVGSHFIFNNLFHFAFVMLFVRSHFHWAEVILILNFINLSSLYFRHNTYPRFIHTPVVSGPLAWTFVAIYWNGALMIPHPHHLVPRIFGNIFIWSILAYGLFFIMVYKDYTMGFSLSVFAAAIGVSQFLHQVIAFQWIFAFIIMALLFIATVVVAVPAATGREVNWRSAPADQERAPLLADRPVVASFNTHVECGVMGESGVVVLSTCCSDCYLVLMKPLRAFPFPINIGNDICQISRIYAILSGPRAARFVNRVLSPQELAVNHARINVLGSVKAQKHGLQDALHKVNETSQLHKQIATNDPEMWSCAAFMAGRFAAKEAAMKAHPHRRLTFHDVVIERRPVEGPTLGSGPPIARIRSGEGEVEDTSALVTISHDGDYATAVCLGYEPDISKRD</sequence>
<dbReference type="STRING" id="56646.A0A2L2T523"/>
<accession>A0A2L2T523</accession>
<dbReference type="EMBL" id="LN649232">
    <property type="protein sequence ID" value="CEI40432.1"/>
    <property type="molecule type" value="Genomic_DNA"/>
</dbReference>
<feature type="transmembrane region" description="Helical" evidence="1">
    <location>
        <begin position="242"/>
        <end position="264"/>
    </location>
</feature>
<dbReference type="SUPFAM" id="SSF56214">
    <property type="entry name" value="4'-phosphopantetheinyl transferase"/>
    <property type="match status" value="1"/>
</dbReference>
<dbReference type="PANTHER" id="PTHR37992:SF1">
    <property type="entry name" value="DUF1774-DOMAIN-CONTAINING PROTEIN"/>
    <property type="match status" value="1"/>
</dbReference>
<organism evidence="2 3">
    <name type="scientific">Fusarium venenatum</name>
    <dbReference type="NCBI Taxonomy" id="56646"/>
    <lineage>
        <taxon>Eukaryota</taxon>
        <taxon>Fungi</taxon>
        <taxon>Dikarya</taxon>
        <taxon>Ascomycota</taxon>
        <taxon>Pezizomycotina</taxon>
        <taxon>Sordariomycetes</taxon>
        <taxon>Hypocreomycetidae</taxon>
        <taxon>Hypocreales</taxon>
        <taxon>Nectriaceae</taxon>
        <taxon>Fusarium</taxon>
    </lineage>
</organism>
<reference evidence="3" key="1">
    <citation type="submission" date="2014-10" db="EMBL/GenBank/DDBJ databases">
        <authorList>
            <person name="King R."/>
        </authorList>
    </citation>
    <scope>NUCLEOTIDE SEQUENCE [LARGE SCALE GENOMIC DNA]</scope>
    <source>
        <strain evidence="3">A3/5</strain>
    </source>
</reference>
<dbReference type="Pfam" id="PF08611">
    <property type="entry name" value="DUF1774"/>
    <property type="match status" value="1"/>
</dbReference>
<dbReference type="InterPro" id="IPR037143">
    <property type="entry name" value="4-PPantetheinyl_Trfase_dom_sf"/>
</dbReference>
<feature type="transmembrane region" description="Helical" evidence="1">
    <location>
        <begin position="22"/>
        <end position="44"/>
    </location>
</feature>
<proteinExistence type="predicted"/>
<feature type="transmembrane region" description="Helical" evidence="1">
    <location>
        <begin position="100"/>
        <end position="125"/>
    </location>
</feature>
<feature type="transmembrane region" description="Helical" evidence="1">
    <location>
        <begin position="215"/>
        <end position="235"/>
    </location>
</feature>
<evidence type="ECO:0000313" key="3">
    <source>
        <dbReference type="Proteomes" id="UP000245910"/>
    </source>
</evidence>
<dbReference type="InterPro" id="IPR013920">
    <property type="entry name" value="DUF1774_fun"/>
</dbReference>
<keyword evidence="1" id="KW-0472">Membrane</keyword>
<evidence type="ECO:0000256" key="1">
    <source>
        <dbReference type="SAM" id="Phobius"/>
    </source>
</evidence>
<dbReference type="AlphaFoldDB" id="A0A2L2T523"/>
<dbReference type="GO" id="GO:0000287">
    <property type="term" value="F:magnesium ion binding"/>
    <property type="evidence" value="ECO:0007669"/>
    <property type="project" value="InterPro"/>
</dbReference>
<feature type="transmembrane region" description="Helical" evidence="1">
    <location>
        <begin position="157"/>
        <end position="176"/>
    </location>
</feature>
<feature type="transmembrane region" description="Helical" evidence="1">
    <location>
        <begin position="64"/>
        <end position="88"/>
    </location>
</feature>
<dbReference type="GO" id="GO:0008897">
    <property type="term" value="F:holo-[acyl-carrier-protein] synthase activity"/>
    <property type="evidence" value="ECO:0007669"/>
    <property type="project" value="InterPro"/>
</dbReference>